<reference evidence="2" key="1">
    <citation type="submission" date="2022-07" db="EMBL/GenBank/DDBJ databases">
        <title>Complete Genome Sequence of the Radioresistant Bacterium Deinococcus aetherius ST0316, Isolated from the Air Dust collected in Lower Stratosphere above Japan.</title>
        <authorList>
            <person name="Satoh K."/>
            <person name="Hagiwara K."/>
            <person name="Katsumata K."/>
            <person name="Kubo A."/>
            <person name="Yokobori S."/>
            <person name="Yamagishi A."/>
            <person name="Oono Y."/>
            <person name="Narumi I."/>
        </authorList>
    </citation>
    <scope>NUCLEOTIDE SEQUENCE</scope>
    <source>
        <strain evidence="2">ST0316</strain>
    </source>
</reference>
<sequence>MRAGEDAGAPRVAEIGGGEADQGSHVLFSRRLDSPAPQLVIMEGSPLPGEGKEITPVEGEVGPFDGWWNIRHKTHYA</sequence>
<feature type="region of interest" description="Disordered" evidence="1">
    <location>
        <begin position="1"/>
        <end position="22"/>
    </location>
</feature>
<protein>
    <submittedName>
        <fullName evidence="2">Uncharacterized protein</fullName>
    </submittedName>
</protein>
<name>A0ABN6RCB1_9DEIO</name>
<proteinExistence type="predicted"/>
<organism evidence="2 3">
    <name type="scientific">Deinococcus aetherius</name>
    <dbReference type="NCBI Taxonomy" id="200252"/>
    <lineage>
        <taxon>Bacteria</taxon>
        <taxon>Thermotogati</taxon>
        <taxon>Deinococcota</taxon>
        <taxon>Deinococci</taxon>
        <taxon>Deinococcales</taxon>
        <taxon>Deinococcaceae</taxon>
        <taxon>Deinococcus</taxon>
    </lineage>
</organism>
<dbReference type="Proteomes" id="UP001064971">
    <property type="component" value="Chromosome"/>
</dbReference>
<keyword evidence="3" id="KW-1185">Reference proteome</keyword>
<dbReference type="EMBL" id="AP026560">
    <property type="protein sequence ID" value="BDP41020.1"/>
    <property type="molecule type" value="Genomic_DNA"/>
</dbReference>
<accession>A0ABN6RCB1</accession>
<evidence type="ECO:0000313" key="3">
    <source>
        <dbReference type="Proteomes" id="UP001064971"/>
    </source>
</evidence>
<gene>
    <name evidence="2" type="ORF">DAETH_09890</name>
</gene>
<evidence type="ECO:0000313" key="2">
    <source>
        <dbReference type="EMBL" id="BDP41020.1"/>
    </source>
</evidence>
<evidence type="ECO:0000256" key="1">
    <source>
        <dbReference type="SAM" id="MobiDB-lite"/>
    </source>
</evidence>